<evidence type="ECO:0000256" key="1">
    <source>
        <dbReference type="SAM" id="MobiDB-lite"/>
    </source>
</evidence>
<reference evidence="3" key="1">
    <citation type="journal article" date="2017" name="Nat. Commun.">
        <title>The North American bullfrog draft genome provides insight into hormonal regulation of long noncoding RNA.</title>
        <authorList>
            <person name="Hammond S.A."/>
            <person name="Warren R.L."/>
            <person name="Vandervalk B.P."/>
            <person name="Kucuk E."/>
            <person name="Khan H."/>
            <person name="Gibb E.A."/>
            <person name="Pandoh P."/>
            <person name="Kirk H."/>
            <person name="Zhao Y."/>
            <person name="Jones M."/>
            <person name="Mungall A.J."/>
            <person name="Coope R."/>
            <person name="Pleasance S."/>
            <person name="Moore R.A."/>
            <person name="Holt R.A."/>
            <person name="Round J.M."/>
            <person name="Ohora S."/>
            <person name="Walle B.V."/>
            <person name="Veldhoen N."/>
            <person name="Helbing C.C."/>
            <person name="Birol I."/>
        </authorList>
    </citation>
    <scope>NUCLEOTIDE SEQUENCE [LARGE SCALE GENOMIC DNA]</scope>
</reference>
<feature type="region of interest" description="Disordered" evidence="1">
    <location>
        <begin position="116"/>
        <end position="137"/>
    </location>
</feature>
<sequence length="137" mass="15131">MTDVKNFAGDFSVMRGTLSIGFVYTRSEFPITDFVVGKFESLLSNFVCRKIRWKMSDGAHTRHHWVANVSVLGARSLCAPSTETELSQTALNPYYCYSEELAPDHVTTVTANLSGHMFTDPSHPPGHTDSNKGMGRG</sequence>
<protein>
    <submittedName>
        <fullName evidence="2">Uncharacterized protein</fullName>
    </submittedName>
</protein>
<proteinExistence type="predicted"/>
<evidence type="ECO:0000313" key="3">
    <source>
        <dbReference type="Proteomes" id="UP000228934"/>
    </source>
</evidence>
<name>A0A2G9R8I6_AQUCT</name>
<dbReference type="AlphaFoldDB" id="A0A2G9R8I6"/>
<accession>A0A2G9R8I6</accession>
<keyword evidence="3" id="KW-1185">Reference proteome</keyword>
<dbReference type="EMBL" id="KV956474">
    <property type="protein sequence ID" value="PIO24186.1"/>
    <property type="molecule type" value="Genomic_DNA"/>
</dbReference>
<gene>
    <name evidence="2" type="ORF">AB205_0169570</name>
</gene>
<dbReference type="OrthoDB" id="409586at2759"/>
<evidence type="ECO:0000313" key="2">
    <source>
        <dbReference type="EMBL" id="PIO24186.1"/>
    </source>
</evidence>
<organism evidence="2 3">
    <name type="scientific">Aquarana catesbeiana</name>
    <name type="common">American bullfrog</name>
    <name type="synonym">Rana catesbeiana</name>
    <dbReference type="NCBI Taxonomy" id="8400"/>
    <lineage>
        <taxon>Eukaryota</taxon>
        <taxon>Metazoa</taxon>
        <taxon>Chordata</taxon>
        <taxon>Craniata</taxon>
        <taxon>Vertebrata</taxon>
        <taxon>Euteleostomi</taxon>
        <taxon>Amphibia</taxon>
        <taxon>Batrachia</taxon>
        <taxon>Anura</taxon>
        <taxon>Neobatrachia</taxon>
        <taxon>Ranoidea</taxon>
        <taxon>Ranidae</taxon>
        <taxon>Aquarana</taxon>
    </lineage>
</organism>
<dbReference type="Proteomes" id="UP000228934">
    <property type="component" value="Unassembled WGS sequence"/>
</dbReference>